<evidence type="ECO:0000313" key="1">
    <source>
        <dbReference type="EMBL" id="VVC91312.1"/>
    </source>
</evidence>
<evidence type="ECO:0000313" key="2">
    <source>
        <dbReference type="Proteomes" id="UP000324832"/>
    </source>
</evidence>
<dbReference type="AlphaFoldDB" id="A0A5E4Q1E5"/>
<dbReference type="EMBL" id="FZQP02001015">
    <property type="protein sequence ID" value="VVC91312.1"/>
    <property type="molecule type" value="Genomic_DNA"/>
</dbReference>
<sequence>MLLPDAPPRKQRTHISGAVSLFADTSCRSKSIDVGLVSAANCWLDDEDIGAEVVIGKPATFVPSTSALKLVTMTKISILWWRNGCS</sequence>
<proteinExistence type="predicted"/>
<organism evidence="1 2">
    <name type="scientific">Leptidea sinapis</name>
    <dbReference type="NCBI Taxonomy" id="189913"/>
    <lineage>
        <taxon>Eukaryota</taxon>
        <taxon>Metazoa</taxon>
        <taxon>Ecdysozoa</taxon>
        <taxon>Arthropoda</taxon>
        <taxon>Hexapoda</taxon>
        <taxon>Insecta</taxon>
        <taxon>Pterygota</taxon>
        <taxon>Neoptera</taxon>
        <taxon>Endopterygota</taxon>
        <taxon>Lepidoptera</taxon>
        <taxon>Glossata</taxon>
        <taxon>Ditrysia</taxon>
        <taxon>Papilionoidea</taxon>
        <taxon>Pieridae</taxon>
        <taxon>Dismorphiinae</taxon>
        <taxon>Leptidea</taxon>
    </lineage>
</organism>
<protein>
    <submittedName>
        <fullName evidence="1">Uncharacterized protein</fullName>
    </submittedName>
</protein>
<reference evidence="1 2" key="1">
    <citation type="submission" date="2017-07" db="EMBL/GenBank/DDBJ databases">
        <authorList>
            <person name="Talla V."/>
            <person name="Backstrom N."/>
        </authorList>
    </citation>
    <scope>NUCLEOTIDE SEQUENCE [LARGE SCALE GENOMIC DNA]</scope>
</reference>
<name>A0A5E4Q1E5_9NEOP</name>
<keyword evidence="2" id="KW-1185">Reference proteome</keyword>
<gene>
    <name evidence="1" type="ORF">LSINAPIS_LOCUS4012</name>
</gene>
<dbReference type="Proteomes" id="UP000324832">
    <property type="component" value="Unassembled WGS sequence"/>
</dbReference>
<accession>A0A5E4Q1E5</accession>